<evidence type="ECO:0000256" key="3">
    <source>
        <dbReference type="ARBA" id="ARBA00022692"/>
    </source>
</evidence>
<dbReference type="PANTHER" id="PTHR22683">
    <property type="entry name" value="SPORULATION PROTEIN RELATED"/>
    <property type="match status" value="1"/>
</dbReference>
<dbReference type="Pfam" id="PF01580">
    <property type="entry name" value="FtsK_SpoIIIE"/>
    <property type="match status" value="3"/>
</dbReference>
<evidence type="ECO:0000256" key="9">
    <source>
        <dbReference type="PROSITE-ProRule" id="PRU00289"/>
    </source>
</evidence>
<feature type="transmembrane region" description="Helical" evidence="10">
    <location>
        <begin position="80"/>
        <end position="102"/>
    </location>
</feature>
<feature type="domain" description="FtsK" evidence="11">
    <location>
        <begin position="851"/>
        <end position="1042"/>
    </location>
</feature>
<evidence type="ECO:0000256" key="1">
    <source>
        <dbReference type="ARBA" id="ARBA00004651"/>
    </source>
</evidence>
<dbReference type="InterPro" id="IPR023837">
    <property type="entry name" value="EccCb-like_Actinobacteria"/>
</dbReference>
<dbReference type="InterPro" id="IPR023836">
    <property type="entry name" value="EccCa-like_Actinobacteria"/>
</dbReference>
<dbReference type="GO" id="GO:0005524">
    <property type="term" value="F:ATP binding"/>
    <property type="evidence" value="ECO:0007669"/>
    <property type="project" value="UniProtKB-UniRule"/>
</dbReference>
<evidence type="ECO:0000256" key="5">
    <source>
        <dbReference type="ARBA" id="ARBA00022741"/>
    </source>
</evidence>
<dbReference type="SUPFAM" id="SSF52540">
    <property type="entry name" value="P-loop containing nucleoside triphosphate hydrolases"/>
    <property type="match status" value="3"/>
</dbReference>
<feature type="transmembrane region" description="Helical" evidence="10">
    <location>
        <begin position="109"/>
        <end position="130"/>
    </location>
</feature>
<dbReference type="EMBL" id="QUBR01000001">
    <property type="protein sequence ID" value="REK73309.1"/>
    <property type="molecule type" value="Genomic_DNA"/>
</dbReference>
<keyword evidence="8 10" id="KW-0472">Membrane</keyword>
<feature type="binding site" evidence="9">
    <location>
        <begin position="869"/>
        <end position="876"/>
    </location>
    <ligand>
        <name>ATP</name>
        <dbReference type="ChEBI" id="CHEBI:30616"/>
    </ligand>
</feature>
<dbReference type="PANTHER" id="PTHR22683:SF1">
    <property type="entry name" value="TYPE VII SECRETION SYSTEM PROTEIN ESSC"/>
    <property type="match status" value="1"/>
</dbReference>
<comment type="subcellular location">
    <subcellularLocation>
        <location evidence="1">Cell membrane</location>
        <topology evidence="1">Multi-pass membrane protein</topology>
    </subcellularLocation>
</comment>
<dbReference type="SMART" id="SM00382">
    <property type="entry name" value="AAA"/>
    <property type="match status" value="3"/>
</dbReference>
<dbReference type="GO" id="GO:0003677">
    <property type="term" value="F:DNA binding"/>
    <property type="evidence" value="ECO:0007669"/>
    <property type="project" value="InterPro"/>
</dbReference>
<protein>
    <submittedName>
        <fullName evidence="12">Type VII secretion protein EccCa</fullName>
    </submittedName>
</protein>
<evidence type="ECO:0000256" key="2">
    <source>
        <dbReference type="ARBA" id="ARBA00022475"/>
    </source>
</evidence>
<keyword evidence="7 10" id="KW-1133">Transmembrane helix</keyword>
<evidence type="ECO:0000256" key="8">
    <source>
        <dbReference type="ARBA" id="ARBA00023136"/>
    </source>
</evidence>
<keyword evidence="5 9" id="KW-0547">Nucleotide-binding</keyword>
<gene>
    <name evidence="12" type="primary">eccCa</name>
    <name evidence="12" type="ORF">DX116_07035</name>
</gene>
<dbReference type="PROSITE" id="PS50901">
    <property type="entry name" value="FTSK"/>
    <property type="match status" value="3"/>
</dbReference>
<evidence type="ECO:0000313" key="12">
    <source>
        <dbReference type="EMBL" id="REK73309.1"/>
    </source>
</evidence>
<evidence type="ECO:0000259" key="11">
    <source>
        <dbReference type="PROSITE" id="PS50901"/>
    </source>
</evidence>
<evidence type="ECO:0000256" key="7">
    <source>
        <dbReference type="ARBA" id="ARBA00022989"/>
    </source>
</evidence>
<keyword evidence="6 9" id="KW-0067">ATP-binding</keyword>
<keyword evidence="2" id="KW-1003">Cell membrane</keyword>
<evidence type="ECO:0000256" key="10">
    <source>
        <dbReference type="SAM" id="Phobius"/>
    </source>
</evidence>
<reference evidence="12 13" key="1">
    <citation type="submission" date="2018-08" db="EMBL/GenBank/DDBJ databases">
        <title>Aeromicrobium sp. M2KJ-4, whole genome shotgun sequence.</title>
        <authorList>
            <person name="Tuo L."/>
        </authorList>
    </citation>
    <scope>NUCLEOTIDE SEQUENCE [LARGE SCALE GENOMIC DNA]</scope>
    <source>
        <strain evidence="12 13">M2KJ-4</strain>
    </source>
</reference>
<sequence>MRFACPPPSATMAATLRGPSAVASISLAHRPHTHDDRTDRIWGLMTTTLVKRPARIEPPSAETSPLSIEAPPMRGQAAPAMAGASMMMMPIMSGTGSVTVAITQRDRPIVAVAAMLALIGSIAIGVVMMISQRSGSKRQVREGRERYLDYIEALRHTVRDQIAGQRAEQSWRHPRTDELLDICRDSTRRWERRPSHADFLSVRLGTGEVPLSSGLTLDADTGPLNDFDPVCLQAAQELIERYALLRDQPITVGLAPVGQTSIVGRAPLRRSMATTIALQLAALHSPNDLQIALVRSDDTAADWDWVKWLPHTQSNALDGDLQARRVEADVPAMAELLQPELESRLDRLQRARGGSVGGPHLVVIVDGEGLQHGQHLTSPDPQVSLAALGVHVISLLDSPRLEPESVEERIEIADDGSVTLASRPAPFTMDLSAPGLAATIARVLSALRLTVEDALDSDGLTDTVGLPEILGVRDPAKLDLGRTWRPRALRDLLRVPIGVGANGQTVWLDLKESAHGGMGPHGLVVGATGSGKSEMLRTLVSSLVIGHGPDRLALMLVDFKGGATFASMEHIPHIAGMITNLQDDLTLVDRMRDALFGEMQRRQEILKEAGNLPNVTAYQDRIDAGEPLEPLPHLLVIVDEFSELLTAKPDFAELFVAIGRIGRSIGVHLLLATQKLEMGKIRGLESHLSYRISLRTFSEGESRDAIGVPDAFHLPPEPGSGYLKVDTTVFDRFKAALVSSTYVPPVDGPKTTVPVVPFVALNGLGAWLAQQAAVEAQVERVAAERPTSSTVLDVLCDQIAAAGAADVRPVWLDPLPSELPLGDLVSIDDTADATTCTAVLGMVDDPTHQSQFPLAWDFTGGGANLVISGSPQTGKSTLVRTLVLSMAMAYGPGDVSFYCIDYGGGSLSGLQRVPHVASVASRVDPERISRTVNDVRAALNHREAMFREHGLESMAAFRRARADGSLPGDEPGDIFLIVDGWGTFRDEFDDLDYAIADLAARGTNFGVHVIITVTQNMQVRMRMQGSMGGRLELRINDAYDSEFDRKVMEQIPREINGRGITGTRQQANLFQAALPVLEVADTESSESGQQALIDAIAAKWGDRSVTRVEVLPRLVPFADLPPIQLGDKGVLVGLSELNLGPAEIDLYGADPHLQVYGDGETGKSNLLKLIIKNLVTARTPEEIGIVVVDYRRSLLDVVPEEYLLTYATGLDQTAAMAAEVSSAILARVPGPDVTSEQLRNRTWWSGLEVFVIVDDYDLVATSQGDPLRAFVDLLPQGRDLGFHLVLARRTGGMSRAVFEPLIQRLIDLSAPGFMFSGDRLEGRLIGGHPSRRLPKGRAMYVTRDGSTSLVQTALVPDDEA</sequence>
<feature type="binding site" evidence="9">
    <location>
        <begin position="1157"/>
        <end position="1164"/>
    </location>
    <ligand>
        <name>ATP</name>
        <dbReference type="ChEBI" id="CHEBI:30616"/>
    </ligand>
</feature>
<keyword evidence="4" id="KW-0677">Repeat</keyword>
<dbReference type="NCBIfam" id="TIGR03925">
    <property type="entry name" value="T7SS_EccC_b"/>
    <property type="match status" value="1"/>
</dbReference>
<evidence type="ECO:0000256" key="6">
    <source>
        <dbReference type="ARBA" id="ARBA00022840"/>
    </source>
</evidence>
<comment type="caution">
    <text evidence="12">The sequence shown here is derived from an EMBL/GenBank/DDBJ whole genome shotgun (WGS) entry which is preliminary data.</text>
</comment>
<dbReference type="GO" id="GO:0005886">
    <property type="term" value="C:plasma membrane"/>
    <property type="evidence" value="ECO:0007669"/>
    <property type="project" value="UniProtKB-SubCell"/>
</dbReference>
<dbReference type="NCBIfam" id="TIGR03924">
    <property type="entry name" value="T7SS_EccC_a"/>
    <property type="match status" value="1"/>
</dbReference>
<name>A0A371PBK9_9ACTN</name>
<dbReference type="InterPro" id="IPR027417">
    <property type="entry name" value="P-loop_NTPase"/>
</dbReference>
<dbReference type="InterPro" id="IPR003593">
    <property type="entry name" value="AAA+_ATPase"/>
</dbReference>
<keyword evidence="3 10" id="KW-0812">Transmembrane</keyword>
<feature type="domain" description="FtsK" evidence="11">
    <location>
        <begin position="1139"/>
        <end position="1321"/>
    </location>
</feature>
<evidence type="ECO:0000313" key="13">
    <source>
        <dbReference type="Proteomes" id="UP000265581"/>
    </source>
</evidence>
<proteinExistence type="predicted"/>
<dbReference type="Gene3D" id="3.40.50.300">
    <property type="entry name" value="P-loop containing nucleotide triphosphate hydrolases"/>
    <property type="match status" value="4"/>
</dbReference>
<keyword evidence="13" id="KW-1185">Reference proteome</keyword>
<feature type="binding site" evidence="9">
    <location>
        <begin position="526"/>
        <end position="533"/>
    </location>
    <ligand>
        <name>ATP</name>
        <dbReference type="ChEBI" id="CHEBI:30616"/>
    </ligand>
</feature>
<accession>A0A371PBK9</accession>
<feature type="domain" description="FtsK" evidence="11">
    <location>
        <begin position="503"/>
        <end position="703"/>
    </location>
</feature>
<evidence type="ECO:0000256" key="4">
    <source>
        <dbReference type="ARBA" id="ARBA00022737"/>
    </source>
</evidence>
<organism evidence="12 13">
    <name type="scientific">Aeromicrobium endophyticum</name>
    <dbReference type="NCBI Taxonomy" id="2292704"/>
    <lineage>
        <taxon>Bacteria</taxon>
        <taxon>Bacillati</taxon>
        <taxon>Actinomycetota</taxon>
        <taxon>Actinomycetes</taxon>
        <taxon>Propionibacteriales</taxon>
        <taxon>Nocardioidaceae</taxon>
        <taxon>Aeromicrobium</taxon>
    </lineage>
</organism>
<dbReference type="InterPro" id="IPR002543">
    <property type="entry name" value="FtsK_dom"/>
</dbReference>
<dbReference type="Proteomes" id="UP000265581">
    <property type="component" value="Unassembled WGS sequence"/>
</dbReference>
<dbReference type="InterPro" id="IPR050206">
    <property type="entry name" value="FtsK/SpoIIIE/SftA"/>
</dbReference>